<dbReference type="Pfam" id="PF07729">
    <property type="entry name" value="FCD"/>
    <property type="match status" value="1"/>
</dbReference>
<evidence type="ECO:0000256" key="2">
    <source>
        <dbReference type="ARBA" id="ARBA00023125"/>
    </source>
</evidence>
<dbReference type="Gene3D" id="1.20.120.530">
    <property type="entry name" value="GntR ligand-binding domain-like"/>
    <property type="match status" value="1"/>
</dbReference>
<dbReference type="AlphaFoldDB" id="D6GQH8"/>
<dbReference type="STRING" id="546269.HMPREF0389_00953"/>
<dbReference type="HOGENOM" id="CLU_017584_5_2_9"/>
<dbReference type="SMART" id="SM00895">
    <property type="entry name" value="FCD"/>
    <property type="match status" value="1"/>
</dbReference>
<feature type="domain" description="SWIRM" evidence="4">
    <location>
        <begin position="1"/>
        <end position="78"/>
    </location>
</feature>
<dbReference type="InterPro" id="IPR036390">
    <property type="entry name" value="WH_DNA-bd_sf"/>
</dbReference>
<dbReference type="GO" id="GO:0003677">
    <property type="term" value="F:DNA binding"/>
    <property type="evidence" value="ECO:0007669"/>
    <property type="project" value="UniProtKB-KW"/>
</dbReference>
<keyword evidence="1" id="KW-0805">Transcription regulation</keyword>
<evidence type="ECO:0000256" key="1">
    <source>
        <dbReference type="ARBA" id="ARBA00023015"/>
    </source>
</evidence>
<dbReference type="SUPFAM" id="SSF46785">
    <property type="entry name" value="Winged helix' DNA-binding domain"/>
    <property type="match status" value="1"/>
</dbReference>
<dbReference type="PROSITE" id="PS50949">
    <property type="entry name" value="HTH_GNTR"/>
    <property type="match status" value="1"/>
</dbReference>
<reference evidence="7" key="1">
    <citation type="submission" date="2010-12" db="EMBL/GenBank/DDBJ databases">
        <title>The genome sequence of Filifactor alocis strain ATCC 35896.</title>
        <authorList>
            <consortium name="The Broad Institute Genome Sequencing Platform"/>
            <person name="Ward D."/>
            <person name="Earl A."/>
            <person name="Feldgarden M."/>
            <person name="Young S.K."/>
            <person name="Gargeya S."/>
            <person name="Zeng Q."/>
            <person name="Alvarado L."/>
            <person name="Berlin A."/>
            <person name="Bochicchio J."/>
            <person name="Chapman S.B."/>
            <person name="Chen Z."/>
            <person name="Freedman E."/>
            <person name="Gellesch M."/>
            <person name="Goldberg J."/>
            <person name="Griggs A."/>
            <person name="Gujja S."/>
            <person name="Heilman E."/>
            <person name="Heiman D."/>
            <person name="Howarth C."/>
            <person name="Mehta T."/>
            <person name="Neiman D."/>
            <person name="Pearson M."/>
            <person name="Roberts A."/>
            <person name="Saif S."/>
            <person name="Shea T."/>
            <person name="Shenoy N."/>
            <person name="Sisk P."/>
            <person name="Stolte C."/>
            <person name="Sykes S."/>
            <person name="White J."/>
            <person name="Yandava C."/>
            <person name="Izard J."/>
            <person name="Blanton J.M."/>
            <person name="Baranova O.V."/>
            <person name="Tanner A.C."/>
            <person name="Dewhirst F.E."/>
            <person name="Haas B."/>
            <person name="Nusbaum C."/>
            <person name="Birren B."/>
        </authorList>
    </citation>
    <scope>NUCLEOTIDE SEQUENCE [LARGE SCALE GENOMIC DNA]</scope>
    <source>
        <strain evidence="7">ATCC 35896 / D40 B5</strain>
    </source>
</reference>
<evidence type="ECO:0000313" key="6">
    <source>
        <dbReference type="EMBL" id="EFE29031.2"/>
    </source>
</evidence>
<evidence type="ECO:0000256" key="3">
    <source>
        <dbReference type="ARBA" id="ARBA00023163"/>
    </source>
</evidence>
<dbReference type="Pfam" id="PF00392">
    <property type="entry name" value="GntR"/>
    <property type="match status" value="1"/>
</dbReference>
<dbReference type="SMART" id="SM00345">
    <property type="entry name" value="HTH_GNTR"/>
    <property type="match status" value="1"/>
</dbReference>
<dbReference type="InterPro" id="IPR008920">
    <property type="entry name" value="TF_FadR/GntR_C"/>
</dbReference>
<dbReference type="eggNOG" id="COG1802">
    <property type="taxonomic scope" value="Bacteria"/>
</dbReference>
<dbReference type="InterPro" id="IPR007526">
    <property type="entry name" value="SWIRM"/>
</dbReference>
<keyword evidence="2" id="KW-0238">DNA-binding</keyword>
<evidence type="ECO:0000259" key="4">
    <source>
        <dbReference type="PROSITE" id="PS50934"/>
    </source>
</evidence>
<dbReference type="InterPro" id="IPR011711">
    <property type="entry name" value="GntR_C"/>
</dbReference>
<dbReference type="KEGG" id="faa:HMPREF0389_00953"/>
<proteinExistence type="predicted"/>
<keyword evidence="7" id="KW-1185">Reference proteome</keyword>
<evidence type="ECO:0000313" key="7">
    <source>
        <dbReference type="Proteomes" id="UP000007468"/>
    </source>
</evidence>
<accession>D6GQH8</accession>
<dbReference type="PANTHER" id="PTHR43537">
    <property type="entry name" value="TRANSCRIPTIONAL REGULATOR, GNTR FAMILY"/>
    <property type="match status" value="1"/>
</dbReference>
<dbReference type="PANTHER" id="PTHR43537:SF5">
    <property type="entry name" value="UXU OPERON TRANSCRIPTIONAL REGULATOR"/>
    <property type="match status" value="1"/>
</dbReference>
<dbReference type="Gene3D" id="1.10.10.10">
    <property type="entry name" value="Winged helix-like DNA-binding domain superfamily/Winged helix DNA-binding domain"/>
    <property type="match status" value="1"/>
</dbReference>
<dbReference type="InterPro" id="IPR000524">
    <property type="entry name" value="Tscrpt_reg_HTH_GntR"/>
</dbReference>
<gene>
    <name evidence="6" type="ordered locus">HMPREF0389_00953</name>
</gene>
<organism evidence="6 7">
    <name type="scientific">Filifactor alocis (strain ATCC 35896 / CCUG 47790 / D40 B5)</name>
    <name type="common">Fusobacterium alocis</name>
    <dbReference type="NCBI Taxonomy" id="546269"/>
    <lineage>
        <taxon>Bacteria</taxon>
        <taxon>Bacillati</taxon>
        <taxon>Bacillota</taxon>
        <taxon>Clostridia</taxon>
        <taxon>Peptostreptococcales</taxon>
        <taxon>Filifactoraceae</taxon>
        <taxon>Filifactor</taxon>
    </lineage>
</organism>
<feature type="domain" description="HTH gntR-type" evidence="5">
    <location>
        <begin position="13"/>
        <end position="83"/>
    </location>
</feature>
<evidence type="ECO:0000259" key="5">
    <source>
        <dbReference type="PROSITE" id="PS50949"/>
    </source>
</evidence>
<keyword evidence="3" id="KW-0804">Transcription</keyword>
<sequence length="232" mass="27475">MEGLMSRQKDYKKNISYQIYLKLKEKILTLEYKPGEVLLEDDMVKEFDASRTPIREAIRYLKIEGFVNQGSGNKVSSLSLNEYVMIFQMRESLELLSIKLATLNWNEENIVLLENNLLKQKNLLYKKDHKPLFFLELDKEFHSIIAEIGGNFLLKQELLKYYDLYFRYNYFCGFKSRKDYAVVEHENLLTMIKTRNVNLSMSEMKSHMGNVNNNIIINLAKKLNQLNNEQDF</sequence>
<dbReference type="InterPro" id="IPR036388">
    <property type="entry name" value="WH-like_DNA-bd_sf"/>
</dbReference>
<dbReference type="GO" id="GO:0003700">
    <property type="term" value="F:DNA-binding transcription factor activity"/>
    <property type="evidence" value="ECO:0007669"/>
    <property type="project" value="InterPro"/>
</dbReference>
<dbReference type="PATRIC" id="fig|546269.5.peg.1459"/>
<dbReference type="CDD" id="cd07377">
    <property type="entry name" value="WHTH_GntR"/>
    <property type="match status" value="1"/>
</dbReference>
<dbReference type="PROSITE" id="PS50934">
    <property type="entry name" value="SWIRM"/>
    <property type="match status" value="1"/>
</dbReference>
<dbReference type="Proteomes" id="UP000007468">
    <property type="component" value="Chromosome"/>
</dbReference>
<protein>
    <submittedName>
        <fullName evidence="6">Transcriptional regulator, GntR family</fullName>
    </submittedName>
</protein>
<name>D6GQH8_FILAD</name>
<dbReference type="SUPFAM" id="SSF48008">
    <property type="entry name" value="GntR ligand-binding domain-like"/>
    <property type="match status" value="1"/>
</dbReference>
<dbReference type="EMBL" id="CP002390">
    <property type="protein sequence ID" value="EFE29031.2"/>
    <property type="molecule type" value="Genomic_DNA"/>
</dbReference>